<evidence type="ECO:0000256" key="5">
    <source>
        <dbReference type="ARBA" id="ARBA00022692"/>
    </source>
</evidence>
<dbReference type="GO" id="GO:0030474">
    <property type="term" value="P:spindle pole body duplication"/>
    <property type="evidence" value="ECO:0007669"/>
    <property type="project" value="InterPro"/>
</dbReference>
<keyword evidence="7" id="KW-0175">Coiled coil</keyword>
<evidence type="ECO:0000256" key="1">
    <source>
        <dbReference type="ARBA" id="ARBA00003044"/>
    </source>
</evidence>
<accession>A0A0A8L3Q4</accession>
<dbReference type="GO" id="GO:0005737">
    <property type="term" value="C:cytoplasm"/>
    <property type="evidence" value="ECO:0007669"/>
    <property type="project" value="UniProtKB-UniRule"/>
</dbReference>
<evidence type="ECO:0000256" key="9">
    <source>
        <dbReference type="ARBA" id="ARBA00023212"/>
    </source>
</evidence>
<dbReference type="Proteomes" id="UP000031516">
    <property type="component" value="Unassembled WGS sequence"/>
</dbReference>
<keyword evidence="9 11" id="KW-0206">Cytoskeleton</keyword>
<gene>
    <name evidence="11" type="primary">MPS2</name>
    <name evidence="12" type="ORF">KLDO_g1829</name>
</gene>
<evidence type="ECO:0000256" key="4">
    <source>
        <dbReference type="ARBA" id="ARBA00022490"/>
    </source>
</evidence>
<dbReference type="GO" id="GO:0005816">
    <property type="term" value="C:spindle pole body"/>
    <property type="evidence" value="ECO:0007669"/>
    <property type="project" value="UniProtKB-SubCell"/>
</dbReference>
<keyword evidence="13" id="KW-1185">Reference proteome</keyword>
<name>A0A0A8L3Q4_9SACH</name>
<dbReference type="OrthoDB" id="4035046at2759"/>
<proteinExistence type="inferred from homology"/>
<reference evidence="12 13" key="1">
    <citation type="submission" date="2014-03" db="EMBL/GenBank/DDBJ databases">
        <title>The genome of Kluyveromyces dobzhanskii.</title>
        <authorList>
            <person name="Nystedt B."/>
            <person name="Astrom S."/>
        </authorList>
    </citation>
    <scope>NUCLEOTIDE SEQUENCE [LARGE SCALE GENOMIC DNA]</scope>
    <source>
        <strain evidence="12 13">CBS 2104</strain>
    </source>
</reference>
<comment type="function">
    <text evidence="1 11">Component of the spindle pole body (SPB) required for insertion of the nascent SPB into the nuclear envelope and for the proper execution of spindle pole body (SPB) duplication.</text>
</comment>
<evidence type="ECO:0000256" key="10">
    <source>
        <dbReference type="ARBA" id="ARBA00023242"/>
    </source>
</evidence>
<keyword evidence="4 11" id="KW-0963">Cytoplasm</keyword>
<dbReference type="GO" id="GO:0031965">
    <property type="term" value="C:nuclear membrane"/>
    <property type="evidence" value="ECO:0007669"/>
    <property type="project" value="UniProtKB-SubCell"/>
</dbReference>
<evidence type="ECO:0000256" key="3">
    <source>
        <dbReference type="ARBA" id="ARBA00015584"/>
    </source>
</evidence>
<dbReference type="AlphaFoldDB" id="A0A0A8L3Q4"/>
<keyword evidence="6 11" id="KW-1133">Transmembrane helix</keyword>
<evidence type="ECO:0000313" key="12">
    <source>
        <dbReference type="EMBL" id="CDO93532.1"/>
    </source>
</evidence>
<dbReference type="GO" id="GO:0071988">
    <property type="term" value="P:protein localization to spindle pole body"/>
    <property type="evidence" value="ECO:0007669"/>
    <property type="project" value="InterPro"/>
</dbReference>
<evidence type="ECO:0000256" key="7">
    <source>
        <dbReference type="ARBA" id="ARBA00023054"/>
    </source>
</evidence>
<keyword evidence="10 11" id="KW-0539">Nucleus</keyword>
<evidence type="ECO:0000256" key="8">
    <source>
        <dbReference type="ARBA" id="ARBA00023136"/>
    </source>
</evidence>
<protein>
    <recommendedName>
        <fullName evidence="3 11">Monopolar spindle protein 2</fullName>
    </recommendedName>
</protein>
<dbReference type="EMBL" id="CCBQ010000025">
    <property type="protein sequence ID" value="CDO93532.1"/>
    <property type="molecule type" value="Genomic_DNA"/>
</dbReference>
<evidence type="ECO:0000313" key="13">
    <source>
        <dbReference type="Proteomes" id="UP000031516"/>
    </source>
</evidence>
<feature type="transmembrane region" description="Helical" evidence="11">
    <location>
        <begin position="209"/>
        <end position="230"/>
    </location>
</feature>
<sequence>MDTERLLDRAWSFVDPKRAGFIYAKDIPELISFISRDLPSSITTQSNDKVIESWVNNDPMQRLSREKFLDCFSMLVGTSFDTAVQIALQSEVITPTKRGGSLFGSYRRLSNESEAPIPAEQIKSLERELQDWRDKYTFLEREFQFFLTQDKKSPQVVDNTKHEFIISELSRKLKEQDEAIEDLKMQLDYGLVPETKGRSGRVTILLRKVYNYLFPRILICLSLIFIYYCIIPRISFKRSASASAIPSFVRQQSWWEKSTILSRIQWYFKDRIENTVDGNTSDVIQNYNSVFGIQ</sequence>
<keyword evidence="5 11" id="KW-0812">Transmembrane</keyword>
<keyword evidence="8 11" id="KW-0472">Membrane</keyword>
<dbReference type="Pfam" id="PF17060">
    <property type="entry name" value="MPS2"/>
    <property type="match status" value="1"/>
</dbReference>
<comment type="subcellular location">
    <subcellularLocation>
        <location evidence="11">Cytoplasm</location>
        <location evidence="11">Cytoskeleton</location>
        <location evidence="11">Microtubule organizing center</location>
        <location evidence="11">Spindle pole body</location>
    </subcellularLocation>
    <subcellularLocation>
        <location evidence="11">Nucleus membrane</location>
        <topology evidence="11">Single-pass membrane protein</topology>
    </subcellularLocation>
</comment>
<evidence type="ECO:0000256" key="11">
    <source>
        <dbReference type="RuleBase" id="RU362141"/>
    </source>
</evidence>
<dbReference type="InterPro" id="IPR031433">
    <property type="entry name" value="Mps2"/>
</dbReference>
<evidence type="ECO:0000256" key="2">
    <source>
        <dbReference type="ARBA" id="ARBA00008916"/>
    </source>
</evidence>
<comment type="similarity">
    <text evidence="2 11">Belongs to the MPS2 family.</text>
</comment>
<evidence type="ECO:0000256" key="6">
    <source>
        <dbReference type="ARBA" id="ARBA00022989"/>
    </source>
</evidence>
<comment type="caution">
    <text evidence="12">The sequence shown here is derived from an EMBL/GenBank/DDBJ whole genome shotgun (WGS) entry which is preliminary data.</text>
</comment>
<organism evidence="12 13">
    <name type="scientific">Kluyveromyces dobzhanskii CBS 2104</name>
    <dbReference type="NCBI Taxonomy" id="1427455"/>
    <lineage>
        <taxon>Eukaryota</taxon>
        <taxon>Fungi</taxon>
        <taxon>Dikarya</taxon>
        <taxon>Ascomycota</taxon>
        <taxon>Saccharomycotina</taxon>
        <taxon>Saccharomycetes</taxon>
        <taxon>Saccharomycetales</taxon>
        <taxon>Saccharomycetaceae</taxon>
        <taxon>Kluyveromyces</taxon>
    </lineage>
</organism>